<evidence type="ECO:0000256" key="1">
    <source>
        <dbReference type="ARBA" id="ARBA00022679"/>
    </source>
</evidence>
<dbReference type="AlphaFoldDB" id="A0A849VU08"/>
<dbReference type="CDD" id="cd02440">
    <property type="entry name" value="AdoMet_MTases"/>
    <property type="match status" value="1"/>
</dbReference>
<dbReference type="Gene3D" id="3.40.50.150">
    <property type="entry name" value="Vaccinia Virus protein VP39"/>
    <property type="match status" value="1"/>
</dbReference>
<accession>A0A849VU08</accession>
<keyword evidence="3" id="KW-0489">Methyltransferase</keyword>
<comment type="caution">
    <text evidence="3">The sequence shown here is derived from an EMBL/GenBank/DDBJ whole genome shotgun (WGS) entry which is preliminary data.</text>
</comment>
<proteinExistence type="predicted"/>
<organism evidence="3 4">
    <name type="scientific">Phyllobacterium pellucidum</name>
    <dbReference type="NCBI Taxonomy" id="2740464"/>
    <lineage>
        <taxon>Bacteria</taxon>
        <taxon>Pseudomonadati</taxon>
        <taxon>Pseudomonadota</taxon>
        <taxon>Alphaproteobacteria</taxon>
        <taxon>Hyphomicrobiales</taxon>
        <taxon>Phyllobacteriaceae</taxon>
        <taxon>Phyllobacterium</taxon>
    </lineage>
</organism>
<evidence type="ECO:0000313" key="4">
    <source>
        <dbReference type="Proteomes" id="UP000550508"/>
    </source>
</evidence>
<keyword evidence="2" id="KW-0949">S-adenosyl-L-methionine</keyword>
<sequence>MNEVIALKQALAERHLPFHEDHVRWLTDAVLRNRFLPRPDPDSIFVGDGDFQAVGAEFLGHFIRMGGLQPQSRVLDIGCGIGRMAVPLTQYLDGDNGSYCGMDPVAGGINWCQRMVSPAYPNFEFRQVDIAHSLYNPKGEINGLELKLPYDSRKFDFIIMTSVVTHLPDEEVTAYLREVERVLAPGGRVFMTAFVVDQSAQENRSKKRDARLGFQRYDEGPCWFVPEMPPLAAVGFDDGFLDRALTRAGLSIVTKSLGHWRGVPADHYQDVFIAEYREDGR</sequence>
<dbReference type="InterPro" id="IPR029063">
    <property type="entry name" value="SAM-dependent_MTases_sf"/>
</dbReference>
<reference evidence="3 4" key="1">
    <citation type="submission" date="2020-05" db="EMBL/GenBank/DDBJ databases">
        <authorList>
            <person name="Kim M.K."/>
        </authorList>
    </citation>
    <scope>NUCLEOTIDE SEQUENCE [LARGE SCALE GENOMIC DNA]</scope>
    <source>
        <strain evidence="3 4">BT25</strain>
    </source>
</reference>
<keyword evidence="4" id="KW-1185">Reference proteome</keyword>
<dbReference type="Pfam" id="PF13489">
    <property type="entry name" value="Methyltransf_23"/>
    <property type="match status" value="1"/>
</dbReference>
<protein>
    <submittedName>
        <fullName evidence="3">Class I SAM-dependent methyltransferase</fullName>
    </submittedName>
</protein>
<dbReference type="GO" id="GO:0008168">
    <property type="term" value="F:methyltransferase activity"/>
    <property type="evidence" value="ECO:0007669"/>
    <property type="project" value="UniProtKB-KW"/>
</dbReference>
<dbReference type="InterPro" id="IPR026669">
    <property type="entry name" value="Arsenite_MeTrfase-like"/>
</dbReference>
<name>A0A849VU08_9HYPH</name>
<dbReference type="EMBL" id="JABUMX010000006">
    <property type="protein sequence ID" value="NTS33468.1"/>
    <property type="molecule type" value="Genomic_DNA"/>
</dbReference>
<dbReference type="GO" id="GO:0032259">
    <property type="term" value="P:methylation"/>
    <property type="evidence" value="ECO:0007669"/>
    <property type="project" value="UniProtKB-KW"/>
</dbReference>
<dbReference type="PANTHER" id="PTHR43675">
    <property type="entry name" value="ARSENITE METHYLTRANSFERASE"/>
    <property type="match status" value="1"/>
</dbReference>
<dbReference type="PANTHER" id="PTHR43675:SF8">
    <property type="entry name" value="ARSENITE METHYLTRANSFERASE"/>
    <property type="match status" value="1"/>
</dbReference>
<dbReference type="Proteomes" id="UP000550508">
    <property type="component" value="Unassembled WGS sequence"/>
</dbReference>
<evidence type="ECO:0000256" key="2">
    <source>
        <dbReference type="ARBA" id="ARBA00022691"/>
    </source>
</evidence>
<gene>
    <name evidence="3" type="ORF">HQ945_19615</name>
</gene>
<dbReference type="SUPFAM" id="SSF53335">
    <property type="entry name" value="S-adenosyl-L-methionine-dependent methyltransferases"/>
    <property type="match status" value="1"/>
</dbReference>
<evidence type="ECO:0000313" key="3">
    <source>
        <dbReference type="EMBL" id="NTS33468.1"/>
    </source>
</evidence>
<keyword evidence="1 3" id="KW-0808">Transferase</keyword>